<dbReference type="RefSeq" id="WP_107533031.1">
    <property type="nucleotide sequence ID" value="NZ_PZEV01000030.1"/>
</dbReference>
<reference evidence="3 4" key="1">
    <citation type="journal article" date="2016" name="Front. Microbiol.">
        <title>Comprehensive Phylogenetic Analysis of Bovine Non-aureus Staphylococci Species Based on Whole-Genome Sequencing.</title>
        <authorList>
            <person name="Naushad S."/>
            <person name="Barkema H.W."/>
            <person name="Luby C."/>
            <person name="Condas L.A."/>
            <person name="Nobrega D.B."/>
            <person name="Carson D.A."/>
            <person name="De Buck J."/>
        </authorList>
    </citation>
    <scope>NUCLEOTIDE SEQUENCE [LARGE SCALE GENOMIC DNA]</scope>
    <source>
        <strain evidence="3 4">SNUC 2993</strain>
    </source>
</reference>
<dbReference type="Gene3D" id="2.160.20.10">
    <property type="entry name" value="Single-stranded right-handed beta-helix, Pectin lyase-like"/>
    <property type="match status" value="1"/>
</dbReference>
<evidence type="ECO:0000313" key="4">
    <source>
        <dbReference type="Proteomes" id="UP000240717"/>
    </source>
</evidence>
<evidence type="ECO:0000259" key="1">
    <source>
        <dbReference type="Pfam" id="PF11962"/>
    </source>
</evidence>
<sequence>MKLNFPIKLDEVFRRYIVENFREIKYYYEFSKQRFIDHQTTDEHAHSAKQIDYITDFSRTVDEALKKIKSEHDNMVIGANGDGMAEVKNARVTLDGEIQDLLSQRLDADFGKLNNKIDDNYKRLNTKIERIVNVNDYGADPTGQTDSTQAFIKAFGKGHVHVHMTAGTYLINTLKLPNFTILSGEGKDITYLKINDNAIAETIGITNLNMDGTAEQIGVMDFNIDGNKFRQNSALKAAGGSRSSNIRFAGVKGGFIRNIKSYDSLLHTIDVTYASDDYFYQGDGVRVNETLESKHILIDGCEVYGFGDDGITTHHSRHLIIGNNYAHDPTKDSGNHNGIEIDDGSQFVYLYNNKTENCFGGLEIKAHEPTSAASNVVVLSHLDIRSIRSYNIRHIGHHKAADVKSKTAYGIILNNIVSVYPQYNGAYEGATPRAMVISAYRNVLVNGFTAIGDGNFMSGVPAIAIQYRAENVALHNINIKGFTNSQADIKLYGGANRPKKITLSNINIIESSNNIGIAGGGGIYDTKIIGANLQGTGTGNGIEMYNNTTEIIGVKAENYKNAASIAGHLYSVVPHVSKGGASIGSTGSAAIAEASAVIASTGNSYANNARSYVIGSGAGSIANGSRSSVANSLNSKTGEGGHTQMITNSKNVYNNMNYHWVGGYGEDNKDPKVPTVPSLANIKVDLSMFTGNARFAGQVQSGQNFGDYAEYYESQSGQEIPLGTIVTLDGRFIRKAQNNDIPLGVISGTAGVVLGDQMFHHKDKFLKNEFGVTVTEKVKKEWQDDSGHWYSEVVDMPVKNPDFDESYDEEEYLSRAERPEWNIVGLVGQVFTRVDDTVKENDFIKPINGIGTRDNNNGFYRVLSVTTPFTQEKGYGVAVVQVTPIQIFNKGSVQ</sequence>
<dbReference type="SUPFAM" id="SSF51126">
    <property type="entry name" value="Pectin lyase-like"/>
    <property type="match status" value="1"/>
</dbReference>
<dbReference type="InterPro" id="IPR012334">
    <property type="entry name" value="Pectin_lyas_fold"/>
</dbReference>
<feature type="domain" description="Peptidase G2 IMC autoproteolytic cleavage" evidence="1">
    <location>
        <begin position="644"/>
        <end position="882"/>
    </location>
</feature>
<dbReference type="Proteomes" id="UP000240717">
    <property type="component" value="Unassembled WGS sequence"/>
</dbReference>
<evidence type="ECO:0000259" key="2">
    <source>
        <dbReference type="Pfam" id="PF12708"/>
    </source>
</evidence>
<dbReference type="EMBL" id="PZEV01000030">
    <property type="protein sequence ID" value="PTI50406.1"/>
    <property type="molecule type" value="Genomic_DNA"/>
</dbReference>
<dbReference type="SMART" id="SM00710">
    <property type="entry name" value="PbH1"/>
    <property type="match status" value="6"/>
</dbReference>
<name>A0A2T4PZ48_STAWA</name>
<dbReference type="InterPro" id="IPR011050">
    <property type="entry name" value="Pectin_lyase_fold/virulence"/>
</dbReference>
<dbReference type="Gene3D" id="2.160.10.20">
    <property type="entry name" value="Insect antifreeze protein"/>
    <property type="match status" value="1"/>
</dbReference>
<gene>
    <name evidence="3" type="ORF">BU085_09010</name>
</gene>
<evidence type="ECO:0000313" key="3">
    <source>
        <dbReference type="EMBL" id="PTI50406.1"/>
    </source>
</evidence>
<dbReference type="InterPro" id="IPR006626">
    <property type="entry name" value="PbH1"/>
</dbReference>
<accession>A0A2T4PZ48</accession>
<dbReference type="AlphaFoldDB" id="A0A2T4PZ48"/>
<protein>
    <submittedName>
        <fullName evidence="3">Peptidase G2</fullName>
    </submittedName>
</protein>
<comment type="caution">
    <text evidence="3">The sequence shown here is derived from an EMBL/GenBank/DDBJ whole genome shotgun (WGS) entry which is preliminary data.</text>
</comment>
<dbReference type="Pfam" id="PF12708">
    <property type="entry name" value="Pect-lyase_RHGA_epim"/>
    <property type="match status" value="1"/>
</dbReference>
<proteinExistence type="predicted"/>
<dbReference type="Gene3D" id="2.40.300.10">
    <property type="entry name" value="Head decoration protein D"/>
    <property type="match status" value="1"/>
</dbReference>
<dbReference type="InterPro" id="IPR024535">
    <property type="entry name" value="RHGA/B-epi-like_pectate_lyase"/>
</dbReference>
<organism evidence="3 4">
    <name type="scientific">Staphylococcus warneri</name>
    <dbReference type="NCBI Taxonomy" id="1292"/>
    <lineage>
        <taxon>Bacteria</taxon>
        <taxon>Bacillati</taxon>
        <taxon>Bacillota</taxon>
        <taxon>Bacilli</taxon>
        <taxon>Bacillales</taxon>
        <taxon>Staphylococcaceae</taxon>
        <taxon>Staphylococcus</taxon>
    </lineage>
</organism>
<dbReference type="STRING" id="1194526.A284_07820"/>
<feature type="domain" description="Rhamnogalacturonase A/B/Epimerase-like pectate lyase" evidence="2">
    <location>
        <begin position="131"/>
        <end position="362"/>
    </location>
</feature>
<dbReference type="Gene3D" id="4.10.80.40">
    <property type="entry name" value="succinate dehydrogenase protein domain"/>
    <property type="match status" value="1"/>
</dbReference>
<dbReference type="InterPro" id="IPR021865">
    <property type="entry name" value="Peptidase_G2"/>
</dbReference>
<dbReference type="Pfam" id="PF11962">
    <property type="entry name" value="Peptidase_G2"/>
    <property type="match status" value="1"/>
</dbReference>